<sequence length="211" mass="23612">MDDTESKPQVTVKYDWYQTEANVVITILAKNVVKDKTRIAFDPQTVSVQLTLPDDNEHVRKLNLAHIVDPAQCSYVVSAAKVEVKLKKVDGIRWASLESTGEETLKQIPQGATSVTSGPPSYPTSKPGRDWSAIEREIREQEAKEKPVGEEALNKLFQDIYGKGDDNVKKAMNKSYMESGGTVLSTNWTEIAKERVEVKPPDGMEFKKWDA</sequence>
<dbReference type="PROSITE" id="PS51203">
    <property type="entry name" value="CS"/>
    <property type="match status" value="1"/>
</dbReference>
<evidence type="ECO:0000256" key="1">
    <source>
        <dbReference type="SAM" id="MobiDB-lite"/>
    </source>
</evidence>
<dbReference type="Pfam" id="PF05002">
    <property type="entry name" value="SGS"/>
    <property type="match status" value="1"/>
</dbReference>
<dbReference type="InterPro" id="IPR007052">
    <property type="entry name" value="CS_dom"/>
</dbReference>
<dbReference type="InterPro" id="IPR008978">
    <property type="entry name" value="HSP20-like_chaperone"/>
</dbReference>
<feature type="domain" description="CS" evidence="3">
    <location>
        <begin position="9"/>
        <end position="98"/>
    </location>
</feature>
<dbReference type="EMBL" id="VTPC01000765">
    <property type="protein sequence ID" value="KAF2904468.1"/>
    <property type="molecule type" value="Genomic_DNA"/>
</dbReference>
<feature type="domain" description="SGS" evidence="2">
    <location>
        <begin position="121"/>
        <end position="211"/>
    </location>
</feature>
<accession>A0A8K0GNY0</accession>
<dbReference type="AlphaFoldDB" id="A0A8K0GNY0"/>
<dbReference type="PROSITE" id="PS51048">
    <property type="entry name" value="SGS"/>
    <property type="match status" value="1"/>
</dbReference>
<evidence type="ECO:0000259" key="3">
    <source>
        <dbReference type="PROSITE" id="PS51203"/>
    </source>
</evidence>
<organism evidence="4 5">
    <name type="scientific">Ignelater luminosus</name>
    <name type="common">Cucubano</name>
    <name type="synonym">Pyrophorus luminosus</name>
    <dbReference type="NCBI Taxonomy" id="2038154"/>
    <lineage>
        <taxon>Eukaryota</taxon>
        <taxon>Metazoa</taxon>
        <taxon>Ecdysozoa</taxon>
        <taxon>Arthropoda</taxon>
        <taxon>Hexapoda</taxon>
        <taxon>Insecta</taxon>
        <taxon>Pterygota</taxon>
        <taxon>Neoptera</taxon>
        <taxon>Endopterygota</taxon>
        <taxon>Coleoptera</taxon>
        <taxon>Polyphaga</taxon>
        <taxon>Elateriformia</taxon>
        <taxon>Elateroidea</taxon>
        <taxon>Elateridae</taxon>
        <taxon>Agrypninae</taxon>
        <taxon>Pyrophorini</taxon>
        <taxon>Ignelater</taxon>
    </lineage>
</organism>
<protein>
    <recommendedName>
        <fullName evidence="6">SGT1 protein</fullName>
    </recommendedName>
</protein>
<evidence type="ECO:0000313" key="5">
    <source>
        <dbReference type="Proteomes" id="UP000801492"/>
    </source>
</evidence>
<proteinExistence type="predicted"/>
<evidence type="ECO:0000313" key="4">
    <source>
        <dbReference type="EMBL" id="KAF2904468.1"/>
    </source>
</evidence>
<comment type="caution">
    <text evidence="4">The sequence shown here is derived from an EMBL/GenBank/DDBJ whole genome shotgun (WGS) entry which is preliminary data.</text>
</comment>
<evidence type="ECO:0000259" key="2">
    <source>
        <dbReference type="PROSITE" id="PS51048"/>
    </source>
</evidence>
<dbReference type="GO" id="GO:0005737">
    <property type="term" value="C:cytoplasm"/>
    <property type="evidence" value="ECO:0007669"/>
    <property type="project" value="UniProtKB-ARBA"/>
</dbReference>
<dbReference type="PANTHER" id="PTHR45862">
    <property type="entry name" value="PROTEIN SGT1 HOMOLOG"/>
    <property type="match status" value="1"/>
</dbReference>
<feature type="compositionally biased region" description="Polar residues" evidence="1">
    <location>
        <begin position="110"/>
        <end position="119"/>
    </location>
</feature>
<keyword evidence="5" id="KW-1185">Reference proteome</keyword>
<name>A0A8K0GNY0_IGNLU</name>
<reference evidence="4" key="1">
    <citation type="submission" date="2019-08" db="EMBL/GenBank/DDBJ databases">
        <title>The genome of the North American firefly Photinus pyralis.</title>
        <authorList>
            <consortium name="Photinus pyralis genome working group"/>
            <person name="Fallon T.R."/>
            <person name="Sander Lower S.E."/>
            <person name="Weng J.-K."/>
        </authorList>
    </citation>
    <scope>NUCLEOTIDE SEQUENCE</scope>
    <source>
        <strain evidence="4">TRF0915ILg1</strain>
        <tissue evidence="4">Whole body</tissue>
    </source>
</reference>
<gene>
    <name evidence="4" type="ORF">ILUMI_01708</name>
</gene>
<dbReference type="OrthoDB" id="1898560at2759"/>
<evidence type="ECO:0008006" key="6">
    <source>
        <dbReference type="Google" id="ProtNLM"/>
    </source>
</evidence>
<dbReference type="Proteomes" id="UP000801492">
    <property type="component" value="Unassembled WGS sequence"/>
</dbReference>
<dbReference type="SUPFAM" id="SSF49764">
    <property type="entry name" value="HSP20-like chaperones"/>
    <property type="match status" value="1"/>
</dbReference>
<feature type="region of interest" description="Disordered" evidence="1">
    <location>
        <begin position="103"/>
        <end position="129"/>
    </location>
</feature>
<dbReference type="Pfam" id="PF04969">
    <property type="entry name" value="CS"/>
    <property type="match status" value="1"/>
</dbReference>
<dbReference type="CDD" id="cd06466">
    <property type="entry name" value="p23_CS_SGT1_like"/>
    <property type="match status" value="1"/>
</dbReference>
<dbReference type="FunFam" id="2.60.40.790:FF:000012">
    <property type="entry name" value="SGT1 homolog, MIS12 kinetochore complex assembly cochaperone"/>
    <property type="match status" value="1"/>
</dbReference>
<dbReference type="GO" id="GO:0051087">
    <property type="term" value="F:protein-folding chaperone binding"/>
    <property type="evidence" value="ECO:0007669"/>
    <property type="project" value="InterPro"/>
</dbReference>
<dbReference type="InterPro" id="IPR007699">
    <property type="entry name" value="SGS_dom"/>
</dbReference>
<dbReference type="Gene3D" id="2.60.40.790">
    <property type="match status" value="1"/>
</dbReference>
<dbReference type="InterPro" id="IPR044563">
    <property type="entry name" value="Sgt1-like"/>
</dbReference>